<feature type="transmembrane region" description="Helical" evidence="2">
    <location>
        <begin position="68"/>
        <end position="90"/>
    </location>
</feature>
<feature type="compositionally biased region" description="Acidic residues" evidence="1">
    <location>
        <begin position="41"/>
        <end position="53"/>
    </location>
</feature>
<dbReference type="Proteomes" id="UP000319010">
    <property type="component" value="Unassembled WGS sequence"/>
</dbReference>
<keyword evidence="2" id="KW-1133">Transmembrane helix</keyword>
<dbReference type="Pfam" id="PF11209">
    <property type="entry name" value="LmeA"/>
    <property type="match status" value="1"/>
</dbReference>
<feature type="region of interest" description="Disordered" evidence="1">
    <location>
        <begin position="1"/>
        <end position="59"/>
    </location>
</feature>
<feature type="compositionally biased region" description="Acidic residues" evidence="1">
    <location>
        <begin position="10"/>
        <end position="28"/>
    </location>
</feature>
<sequence>MARSVMHDQDDADPPEEMEPREEEEAQDSEPASKSAFFDEVLAEESEEPDASEGDQRRHARRRRARRWGVALLVLVVVLTAGAVGAEYLVRSQIDAAVRSALPGLSSDARIATTGIVLRQLAGGSLDSLAVDSESLEITPKGQGGATITLSDVDVDLSRISLRSPYPTDTVTVSGTVSWRQVAALAAKSHPKMQGMTLQAKRTGTSAQDPGAIQASASLLGIDGEAEIVPSVGADGSLVLTITSTRIGGDETGVDVDTAESSLLGYVGLDSPQITVPAGSLPQGLHPTSAIVTDDGLRLSLTGNQVNLGRL</sequence>
<keyword evidence="2" id="KW-0812">Transmembrane</keyword>
<evidence type="ECO:0000313" key="4">
    <source>
        <dbReference type="Proteomes" id="UP000319010"/>
    </source>
</evidence>
<accession>A0A508A3R9</accession>
<organism evidence="3 4">
    <name type="scientific">Actinomyces johnsonii</name>
    <dbReference type="NCBI Taxonomy" id="544581"/>
    <lineage>
        <taxon>Bacteria</taxon>
        <taxon>Bacillati</taxon>
        <taxon>Actinomycetota</taxon>
        <taxon>Actinomycetes</taxon>
        <taxon>Actinomycetales</taxon>
        <taxon>Actinomycetaceae</taxon>
        <taxon>Actinomyces</taxon>
    </lineage>
</organism>
<comment type="caution">
    <text evidence="3">The sequence shown here is derived from an EMBL/GenBank/DDBJ whole genome shotgun (WGS) entry which is preliminary data.</text>
</comment>
<dbReference type="InterPro" id="IPR021373">
    <property type="entry name" value="DUF2993"/>
</dbReference>
<protein>
    <submittedName>
        <fullName evidence="3">DUF2993 domain-containing protein</fullName>
    </submittedName>
</protein>
<reference evidence="3 4" key="1">
    <citation type="submission" date="2019-06" db="EMBL/GenBank/DDBJ databases">
        <title>Draft genome sequence of Actinomyces johnsonii CCUG 34287T.</title>
        <authorList>
            <person name="Salva-Serra F."/>
            <person name="Cardew S."/>
            <person name="Moore E."/>
        </authorList>
    </citation>
    <scope>NUCLEOTIDE SEQUENCE [LARGE SCALE GENOMIC DNA]</scope>
    <source>
        <strain evidence="3 4">CCUG 34287</strain>
    </source>
</reference>
<proteinExistence type="predicted"/>
<gene>
    <name evidence="3" type="ORF">FK256_01470</name>
</gene>
<evidence type="ECO:0000313" key="3">
    <source>
        <dbReference type="EMBL" id="TQD44580.1"/>
    </source>
</evidence>
<evidence type="ECO:0000256" key="2">
    <source>
        <dbReference type="SAM" id="Phobius"/>
    </source>
</evidence>
<keyword evidence="2" id="KW-0472">Membrane</keyword>
<name>A0A508A3R9_9ACTO</name>
<evidence type="ECO:0000256" key="1">
    <source>
        <dbReference type="SAM" id="MobiDB-lite"/>
    </source>
</evidence>
<dbReference type="EMBL" id="VICB01000003">
    <property type="protein sequence ID" value="TQD44580.1"/>
    <property type="molecule type" value="Genomic_DNA"/>
</dbReference>
<dbReference type="AlphaFoldDB" id="A0A508A3R9"/>